<evidence type="ECO:0000256" key="8">
    <source>
        <dbReference type="ARBA" id="ARBA00023136"/>
    </source>
</evidence>
<feature type="transmembrane region" description="Helical" evidence="9">
    <location>
        <begin position="178"/>
        <end position="196"/>
    </location>
</feature>
<evidence type="ECO:0000256" key="3">
    <source>
        <dbReference type="ARBA" id="ARBA00022475"/>
    </source>
</evidence>
<evidence type="ECO:0000256" key="9">
    <source>
        <dbReference type="SAM" id="Phobius"/>
    </source>
</evidence>
<sequence length="457" mass="49930">MDVIRSVFQWLIDLGAPVFLAIILTLIGIVFRMKITRAISAGLTLGVALAGITLVVDYMLQNVGEASKAFVENTGVSLTALDMGWPPALGMAWGWQFAFLMFPIQIVVNLVMLALRWTSCLNVDMWNVGNKVLTAFLVTYVSDMVWLGFTVAALQAVAELKNADVTRYRLQKLTGIPGVSMPHPMFLTGIWLYPFIKVMDRLLPSTWNIDAQKLRDKIGVFGENHVMGFLIGCGIGALGGYGPSAVLTLGIQAAAALTLFPMVAKLFTTALTPVSEAATNFTKRRFNDREFTIGLDWPIMAGRSEHWLLMILTIPVLLLYALILPGNMVLPFGGLMNICLVVPLFFFTMGNFVKMAIGTIIGIPMQLYVATFFAPYFTSLAERTGGVEPPAGQQLAWFGMDISELRYIVVDAASGSLIGIALAVVTAVLAFFYFRGIKRDDLVFKAELEGTNVAPNT</sequence>
<keyword evidence="7 9" id="KW-1133">Transmembrane helix</keyword>
<keyword evidence="2" id="KW-0813">Transport</keyword>
<dbReference type="AlphaFoldDB" id="A0A554S8P0"/>
<feature type="transmembrane region" description="Helical" evidence="9">
    <location>
        <begin position="38"/>
        <end position="60"/>
    </location>
</feature>
<dbReference type="GO" id="GO:0005886">
    <property type="term" value="C:plasma membrane"/>
    <property type="evidence" value="ECO:0007669"/>
    <property type="project" value="UniProtKB-SubCell"/>
</dbReference>
<dbReference type="OrthoDB" id="9787936at2"/>
<evidence type="ECO:0000256" key="5">
    <source>
        <dbReference type="ARBA" id="ARBA00022683"/>
    </source>
</evidence>
<keyword evidence="5" id="KW-0598">Phosphotransferase system</keyword>
<feature type="transmembrane region" description="Helical" evidence="9">
    <location>
        <begin position="6"/>
        <end position="31"/>
    </location>
</feature>
<dbReference type="RefSeq" id="WP_143913315.1">
    <property type="nucleotide sequence ID" value="NZ_VLNT01000007.1"/>
</dbReference>
<organism evidence="10 11">
    <name type="scientific">Aeromicrobium piscarium</name>
    <dbReference type="NCBI Taxonomy" id="2590901"/>
    <lineage>
        <taxon>Bacteria</taxon>
        <taxon>Bacillati</taxon>
        <taxon>Actinomycetota</taxon>
        <taxon>Actinomycetes</taxon>
        <taxon>Propionibacteriales</taxon>
        <taxon>Nocardioidaceae</taxon>
        <taxon>Aeromicrobium</taxon>
    </lineage>
</organism>
<dbReference type="PIRSF" id="PIRSF006304">
    <property type="entry name" value="GatC"/>
    <property type="match status" value="1"/>
</dbReference>
<keyword evidence="6 9" id="KW-0812">Transmembrane</keyword>
<dbReference type="EMBL" id="VLNT01000007">
    <property type="protein sequence ID" value="TSD62717.1"/>
    <property type="molecule type" value="Genomic_DNA"/>
</dbReference>
<evidence type="ECO:0000256" key="6">
    <source>
        <dbReference type="ARBA" id="ARBA00022692"/>
    </source>
</evidence>
<feature type="transmembrane region" description="Helical" evidence="9">
    <location>
        <begin position="93"/>
        <end position="115"/>
    </location>
</feature>
<evidence type="ECO:0000313" key="11">
    <source>
        <dbReference type="Proteomes" id="UP000316988"/>
    </source>
</evidence>
<keyword evidence="8 9" id="KW-0472">Membrane</keyword>
<feature type="transmembrane region" description="Helical" evidence="9">
    <location>
        <begin position="407"/>
        <end position="434"/>
    </location>
</feature>
<evidence type="ECO:0000256" key="1">
    <source>
        <dbReference type="ARBA" id="ARBA00004651"/>
    </source>
</evidence>
<comment type="caution">
    <text evidence="10">The sequence shown here is derived from an EMBL/GenBank/DDBJ whole genome shotgun (WGS) entry which is preliminary data.</text>
</comment>
<comment type="subcellular location">
    <subcellularLocation>
        <location evidence="1">Cell membrane</location>
        <topology evidence="1">Multi-pass membrane protein</topology>
    </subcellularLocation>
</comment>
<evidence type="ECO:0000256" key="7">
    <source>
        <dbReference type="ARBA" id="ARBA00022989"/>
    </source>
</evidence>
<dbReference type="GO" id="GO:0009401">
    <property type="term" value="P:phosphoenolpyruvate-dependent sugar phosphotransferase system"/>
    <property type="evidence" value="ECO:0007669"/>
    <property type="project" value="UniProtKB-KW"/>
</dbReference>
<feature type="transmembrane region" description="Helical" evidence="9">
    <location>
        <begin position="307"/>
        <end position="323"/>
    </location>
</feature>
<gene>
    <name evidence="10" type="ORF">FNM00_10055</name>
</gene>
<dbReference type="GO" id="GO:0015577">
    <property type="term" value="F:galactitol transmembrane transporter activity"/>
    <property type="evidence" value="ECO:0007669"/>
    <property type="project" value="InterPro"/>
</dbReference>
<dbReference type="Pfam" id="PF03611">
    <property type="entry name" value="EIIC-GAT"/>
    <property type="match status" value="1"/>
</dbReference>
<feature type="transmembrane region" description="Helical" evidence="9">
    <location>
        <begin position="329"/>
        <end position="348"/>
    </location>
</feature>
<dbReference type="PANTHER" id="PTHR37324">
    <property type="entry name" value="PTS SYSTEM GALACTITOL-SPECIFIC EIIC COMPONENT"/>
    <property type="match status" value="1"/>
</dbReference>
<evidence type="ECO:0000256" key="4">
    <source>
        <dbReference type="ARBA" id="ARBA00022597"/>
    </source>
</evidence>
<feature type="transmembrane region" description="Helical" evidence="9">
    <location>
        <begin position="355"/>
        <end position="377"/>
    </location>
</feature>
<dbReference type="InterPro" id="IPR004703">
    <property type="entry name" value="PTS_sugar-sp_permease"/>
</dbReference>
<evidence type="ECO:0000313" key="10">
    <source>
        <dbReference type="EMBL" id="TSD62717.1"/>
    </source>
</evidence>
<keyword evidence="3" id="KW-1003">Cell membrane</keyword>
<keyword evidence="4" id="KW-0762">Sugar transport</keyword>
<dbReference type="Proteomes" id="UP000316988">
    <property type="component" value="Unassembled WGS sequence"/>
</dbReference>
<dbReference type="InterPro" id="IPR013853">
    <property type="entry name" value="EIIC-GAT"/>
</dbReference>
<feature type="transmembrane region" description="Helical" evidence="9">
    <location>
        <begin position="135"/>
        <end position="158"/>
    </location>
</feature>
<protein>
    <submittedName>
        <fullName evidence="10">PTS galactitol transporter subunit IIC</fullName>
    </submittedName>
</protein>
<keyword evidence="11" id="KW-1185">Reference proteome</keyword>
<evidence type="ECO:0000256" key="2">
    <source>
        <dbReference type="ARBA" id="ARBA00022448"/>
    </source>
</evidence>
<accession>A0A554S8P0</accession>
<name>A0A554S8P0_9ACTN</name>
<reference evidence="10 11" key="1">
    <citation type="submission" date="2019-07" db="EMBL/GenBank/DDBJ databases">
        <authorList>
            <person name="Zhao L.H."/>
        </authorList>
    </citation>
    <scope>NUCLEOTIDE SEQUENCE [LARGE SCALE GENOMIC DNA]</scope>
    <source>
        <strain evidence="10 11">Co35</strain>
    </source>
</reference>
<proteinExistence type="predicted"/>
<dbReference type="PANTHER" id="PTHR37324:SF2">
    <property type="entry name" value="PTS SYSTEM GALACTITOL-SPECIFIC EIIC COMPONENT"/>
    <property type="match status" value="1"/>
</dbReference>